<protein>
    <submittedName>
        <fullName evidence="2">Uncharacterized protein</fullName>
    </submittedName>
</protein>
<organism evidence="2">
    <name type="scientific">viral metagenome</name>
    <dbReference type="NCBI Taxonomy" id="1070528"/>
    <lineage>
        <taxon>unclassified sequences</taxon>
        <taxon>metagenomes</taxon>
        <taxon>organismal metagenomes</taxon>
    </lineage>
</organism>
<evidence type="ECO:0000256" key="1">
    <source>
        <dbReference type="SAM" id="Coils"/>
    </source>
</evidence>
<name>A0A6C0HCX6_9ZZZZ</name>
<keyword evidence="1" id="KW-0175">Coiled coil</keyword>
<feature type="coiled-coil region" evidence="1">
    <location>
        <begin position="182"/>
        <end position="230"/>
    </location>
</feature>
<reference evidence="2" key="1">
    <citation type="journal article" date="2020" name="Nature">
        <title>Giant virus diversity and host interactions through global metagenomics.</title>
        <authorList>
            <person name="Schulz F."/>
            <person name="Roux S."/>
            <person name="Paez-Espino D."/>
            <person name="Jungbluth S."/>
            <person name="Walsh D.A."/>
            <person name="Denef V.J."/>
            <person name="McMahon K.D."/>
            <person name="Konstantinidis K.T."/>
            <person name="Eloe-Fadrosh E.A."/>
            <person name="Kyrpides N.C."/>
            <person name="Woyke T."/>
        </authorList>
    </citation>
    <scope>NUCLEOTIDE SEQUENCE</scope>
    <source>
        <strain evidence="2">GVMAG-M-3300023179-91</strain>
    </source>
</reference>
<dbReference type="AlphaFoldDB" id="A0A6C0HCX6"/>
<sequence length="288" mass="33987">MVKYEIEGQIDFYEELYKSLDVEEEKLEDNLCLISNSPLTNYHISLECGHKFNYEALYNDVLNHKKKYNNMERCILKTNEIRCPYCRKVQKSVLPYYEELGLEKIHGVNHIDELKQLNESVGNSNKWEFGVCCFEIFDSTKNMKIPCTNKQVVLVEPTGKKYCYHHKYIAQKQYIAQKKMELKEKQKDEKLKKRMAEKLEKELVKENLKKQKLEEKMKNKKYKIHAISDENVIISSTNSLFQCSQILKTGANAGKQCECKVFQDNLCKRHYGLLNKTKNNENSIILEK</sequence>
<accession>A0A6C0HCX6</accession>
<dbReference type="EMBL" id="MN739932">
    <property type="protein sequence ID" value="QHT78471.1"/>
    <property type="molecule type" value="Genomic_DNA"/>
</dbReference>
<proteinExistence type="predicted"/>
<evidence type="ECO:0000313" key="2">
    <source>
        <dbReference type="EMBL" id="QHT78471.1"/>
    </source>
</evidence>